<evidence type="ECO:0000256" key="3">
    <source>
        <dbReference type="ARBA" id="ARBA00022729"/>
    </source>
</evidence>
<dbReference type="Gene3D" id="3.10.105.10">
    <property type="entry name" value="Dipeptide-binding Protein, Domain 3"/>
    <property type="match status" value="1"/>
</dbReference>
<feature type="domain" description="Solute-binding protein family 5" evidence="5">
    <location>
        <begin position="77"/>
        <end position="408"/>
    </location>
</feature>
<dbReference type="OrthoDB" id="9803988at2"/>
<evidence type="ECO:0000256" key="1">
    <source>
        <dbReference type="ARBA" id="ARBA00005695"/>
    </source>
</evidence>
<dbReference type="AlphaFoldDB" id="A0A3N4YRA6"/>
<dbReference type="PANTHER" id="PTHR30290">
    <property type="entry name" value="PERIPLASMIC BINDING COMPONENT OF ABC TRANSPORTER"/>
    <property type="match status" value="1"/>
</dbReference>
<evidence type="ECO:0000313" key="7">
    <source>
        <dbReference type="Proteomes" id="UP000280501"/>
    </source>
</evidence>
<dbReference type="GO" id="GO:0015833">
    <property type="term" value="P:peptide transport"/>
    <property type="evidence" value="ECO:0007669"/>
    <property type="project" value="TreeGrafter"/>
</dbReference>
<dbReference type="InterPro" id="IPR039424">
    <property type="entry name" value="SBP_5"/>
</dbReference>
<dbReference type="PIRSF" id="PIRSF002741">
    <property type="entry name" value="MppA"/>
    <property type="match status" value="1"/>
</dbReference>
<dbReference type="Gene3D" id="3.40.190.10">
    <property type="entry name" value="Periplasmic binding protein-like II"/>
    <property type="match status" value="1"/>
</dbReference>
<evidence type="ECO:0000256" key="4">
    <source>
        <dbReference type="SAM" id="SignalP"/>
    </source>
</evidence>
<dbReference type="EMBL" id="RKQZ01000001">
    <property type="protein sequence ID" value="RPF22657.1"/>
    <property type="molecule type" value="Genomic_DNA"/>
</dbReference>
<proteinExistence type="inferred from homology"/>
<keyword evidence="7" id="KW-1185">Reference proteome</keyword>
<dbReference type="InterPro" id="IPR000914">
    <property type="entry name" value="SBP_5_dom"/>
</dbReference>
<comment type="similarity">
    <text evidence="1">Belongs to the bacterial solute-binding protein 5 family.</text>
</comment>
<dbReference type="RefSeq" id="WP_123815537.1">
    <property type="nucleotide sequence ID" value="NZ_RKQZ01000001.1"/>
</dbReference>
<organism evidence="6 7">
    <name type="scientific">Myceligenerans xiligouense</name>
    <dbReference type="NCBI Taxonomy" id="253184"/>
    <lineage>
        <taxon>Bacteria</taxon>
        <taxon>Bacillati</taxon>
        <taxon>Actinomycetota</taxon>
        <taxon>Actinomycetes</taxon>
        <taxon>Micrococcales</taxon>
        <taxon>Promicromonosporaceae</taxon>
        <taxon>Myceligenerans</taxon>
    </lineage>
</organism>
<keyword evidence="3 4" id="KW-0732">Signal</keyword>
<name>A0A3N4YRA6_9MICO</name>
<evidence type="ECO:0000313" key="6">
    <source>
        <dbReference type="EMBL" id="RPF22657.1"/>
    </source>
</evidence>
<dbReference type="PROSITE" id="PS51257">
    <property type="entry name" value="PROKAR_LIPOPROTEIN"/>
    <property type="match status" value="1"/>
</dbReference>
<gene>
    <name evidence="6" type="ORF">EDD34_3326</name>
</gene>
<reference evidence="6 7" key="1">
    <citation type="submission" date="2018-11" db="EMBL/GenBank/DDBJ databases">
        <title>Sequencing the genomes of 1000 actinobacteria strains.</title>
        <authorList>
            <person name="Klenk H.-P."/>
        </authorList>
    </citation>
    <scope>NUCLEOTIDE SEQUENCE [LARGE SCALE GENOMIC DNA]</scope>
    <source>
        <strain evidence="6 7">DSM 15700</strain>
    </source>
</reference>
<evidence type="ECO:0000256" key="2">
    <source>
        <dbReference type="ARBA" id="ARBA00022448"/>
    </source>
</evidence>
<dbReference type="PANTHER" id="PTHR30290:SF9">
    <property type="entry name" value="OLIGOPEPTIDE-BINDING PROTEIN APPA"/>
    <property type="match status" value="1"/>
</dbReference>
<dbReference type="InterPro" id="IPR030678">
    <property type="entry name" value="Peptide/Ni-bd"/>
</dbReference>
<dbReference type="GO" id="GO:0042597">
    <property type="term" value="C:periplasmic space"/>
    <property type="evidence" value="ECO:0007669"/>
    <property type="project" value="UniProtKB-ARBA"/>
</dbReference>
<dbReference type="GO" id="GO:0043190">
    <property type="term" value="C:ATP-binding cassette (ABC) transporter complex"/>
    <property type="evidence" value="ECO:0007669"/>
    <property type="project" value="InterPro"/>
</dbReference>
<dbReference type="Proteomes" id="UP000280501">
    <property type="component" value="Unassembled WGS sequence"/>
</dbReference>
<dbReference type="GO" id="GO:1904680">
    <property type="term" value="F:peptide transmembrane transporter activity"/>
    <property type="evidence" value="ECO:0007669"/>
    <property type="project" value="TreeGrafter"/>
</dbReference>
<sequence>MFRSKTKLIAVTLASVLALSGCAASTGAEDDGDGATLTLGAVSSPATLDPSGSKWGSSAPFYQAVFDTLLLATPEGTIEPWLATDWAYDKDNTELTLTIRDDVTFTDDSRLTADVVVQNLERFRDGTSPNAGDLSSVVSIEAPDDTTVVLGLDAPNPALLNYLTRDAGLVGSAENFDNPSIATEPIGSGPYVLDASATVTGTSYAYEANPDYWNPDAQHYGAITINVFTDPTSALNAIKAGDANGMKVASNDYRTEVEGAGWTVHEHQLEFQGVLLFDRGGDMAPELADVRVRQAINHAFDKEALLSALQSDHGTPTTQVFPETSPGFDQALDERYPYDPEKAKELLAEAGYPDGFTISMPSTSLVAPATWTLLTQQLADVGITVELTDPGNNFLSEMLAPKYPAALMILEQNPDWQLIQFMISPTAPFNPFGFQDPEVDEYLQEIQTGDDDERADAARELNEYIVEQAWFAPWFRLQGAFATDANTTAELLPTNSYPALYDIVPVG</sequence>
<keyword evidence="2" id="KW-0813">Transport</keyword>
<evidence type="ECO:0000259" key="5">
    <source>
        <dbReference type="Pfam" id="PF00496"/>
    </source>
</evidence>
<dbReference type="SUPFAM" id="SSF53850">
    <property type="entry name" value="Periplasmic binding protein-like II"/>
    <property type="match status" value="1"/>
</dbReference>
<comment type="caution">
    <text evidence="6">The sequence shown here is derived from an EMBL/GenBank/DDBJ whole genome shotgun (WGS) entry which is preliminary data.</text>
</comment>
<protein>
    <submittedName>
        <fullName evidence="6">Peptide/nickel transport system substrate-binding protein</fullName>
    </submittedName>
</protein>
<feature type="chain" id="PRO_5038663622" evidence="4">
    <location>
        <begin position="24"/>
        <end position="507"/>
    </location>
</feature>
<accession>A0A3N4YRA6</accession>
<dbReference type="Pfam" id="PF00496">
    <property type="entry name" value="SBP_bac_5"/>
    <property type="match status" value="1"/>
</dbReference>
<feature type="signal peptide" evidence="4">
    <location>
        <begin position="1"/>
        <end position="23"/>
    </location>
</feature>